<proteinExistence type="predicted"/>
<dbReference type="AlphaFoldDB" id="D8LQS6"/>
<evidence type="ECO:0000256" key="1">
    <source>
        <dbReference type="SAM" id="MobiDB-lite"/>
    </source>
</evidence>
<dbReference type="EMBL" id="FN649750">
    <property type="protein sequence ID" value="CBN74953.1"/>
    <property type="molecule type" value="Genomic_DNA"/>
</dbReference>
<sequence length="137" mass="15056">MTREDPSRAKYSTPPHHNHNRSHSPGRDRQRSRRDRSNRANSDISRSSDNSTVASEDRCLATATAAAAAALRTQTHTSGQLQKPKKPVRVSQRKLQKLLRDGGTGSDALKGFLQGVARHFDGSTQSDSFEKFGICSP</sequence>
<feature type="compositionally biased region" description="Basic residues" evidence="1">
    <location>
        <begin position="83"/>
        <end position="93"/>
    </location>
</feature>
<reference evidence="2 3" key="1">
    <citation type="journal article" date="2010" name="Nature">
        <title>The Ectocarpus genome and the independent evolution of multicellularity in brown algae.</title>
        <authorList>
            <person name="Cock J.M."/>
            <person name="Sterck L."/>
            <person name="Rouze P."/>
            <person name="Scornet D."/>
            <person name="Allen A.E."/>
            <person name="Amoutzias G."/>
            <person name="Anthouard V."/>
            <person name="Artiguenave F."/>
            <person name="Aury J.M."/>
            <person name="Badger J.H."/>
            <person name="Beszteri B."/>
            <person name="Billiau K."/>
            <person name="Bonnet E."/>
            <person name="Bothwell J.H."/>
            <person name="Bowler C."/>
            <person name="Boyen C."/>
            <person name="Brownlee C."/>
            <person name="Carrano C.J."/>
            <person name="Charrier B."/>
            <person name="Cho G.Y."/>
            <person name="Coelho S.M."/>
            <person name="Collen J."/>
            <person name="Corre E."/>
            <person name="Da Silva C."/>
            <person name="Delage L."/>
            <person name="Delaroque N."/>
            <person name="Dittami S.M."/>
            <person name="Doulbeau S."/>
            <person name="Elias M."/>
            <person name="Farnham G."/>
            <person name="Gachon C.M."/>
            <person name="Gschloessl B."/>
            <person name="Heesch S."/>
            <person name="Jabbari K."/>
            <person name="Jubin C."/>
            <person name="Kawai H."/>
            <person name="Kimura K."/>
            <person name="Kloareg B."/>
            <person name="Kupper F.C."/>
            <person name="Lang D."/>
            <person name="Le Bail A."/>
            <person name="Leblanc C."/>
            <person name="Lerouge P."/>
            <person name="Lohr M."/>
            <person name="Lopez P.J."/>
            <person name="Martens C."/>
            <person name="Maumus F."/>
            <person name="Michel G."/>
            <person name="Miranda-Saavedra D."/>
            <person name="Morales J."/>
            <person name="Moreau H."/>
            <person name="Motomura T."/>
            <person name="Nagasato C."/>
            <person name="Napoli C.A."/>
            <person name="Nelson D.R."/>
            <person name="Nyvall-Collen P."/>
            <person name="Peters A.F."/>
            <person name="Pommier C."/>
            <person name="Potin P."/>
            <person name="Poulain J."/>
            <person name="Quesneville H."/>
            <person name="Read B."/>
            <person name="Rensing S.A."/>
            <person name="Ritter A."/>
            <person name="Rousvoal S."/>
            <person name="Samanta M."/>
            <person name="Samson G."/>
            <person name="Schroeder D.C."/>
            <person name="Segurens B."/>
            <person name="Strittmatter M."/>
            <person name="Tonon T."/>
            <person name="Tregear J.W."/>
            <person name="Valentin K."/>
            <person name="von Dassow P."/>
            <person name="Yamagishi T."/>
            <person name="Van de Peer Y."/>
            <person name="Wincker P."/>
        </authorList>
    </citation>
    <scope>NUCLEOTIDE SEQUENCE [LARGE SCALE GENOMIC DNA]</scope>
    <source>
        <strain evidence="3">Ec32 / CCAP1310/4</strain>
    </source>
</reference>
<feature type="compositionally biased region" description="Polar residues" evidence="1">
    <location>
        <begin position="72"/>
        <end position="81"/>
    </location>
</feature>
<dbReference type="Proteomes" id="UP000002630">
    <property type="component" value="Linkage Group LG25"/>
</dbReference>
<gene>
    <name evidence="2" type="ORF">Esi_0060_0073</name>
</gene>
<feature type="region of interest" description="Disordered" evidence="1">
    <location>
        <begin position="71"/>
        <end position="93"/>
    </location>
</feature>
<evidence type="ECO:0000313" key="2">
    <source>
        <dbReference type="EMBL" id="CBN74953.1"/>
    </source>
</evidence>
<feature type="region of interest" description="Disordered" evidence="1">
    <location>
        <begin position="1"/>
        <end position="57"/>
    </location>
</feature>
<name>D8LQS6_ECTSI</name>
<feature type="compositionally biased region" description="Low complexity" evidence="1">
    <location>
        <begin position="39"/>
        <end position="51"/>
    </location>
</feature>
<keyword evidence="3" id="KW-1185">Reference proteome</keyword>
<dbReference type="EMBL" id="FN648819">
    <property type="protein sequence ID" value="CBN74953.1"/>
    <property type="molecule type" value="Genomic_DNA"/>
</dbReference>
<evidence type="ECO:0000313" key="3">
    <source>
        <dbReference type="Proteomes" id="UP000002630"/>
    </source>
</evidence>
<feature type="compositionally biased region" description="Basic residues" evidence="1">
    <location>
        <begin position="16"/>
        <end position="36"/>
    </location>
</feature>
<dbReference type="InParanoid" id="D8LQS6"/>
<protein>
    <submittedName>
        <fullName evidence="2">Uncharacterized protein</fullName>
    </submittedName>
</protein>
<organism evidence="2 3">
    <name type="scientific">Ectocarpus siliculosus</name>
    <name type="common">Brown alga</name>
    <name type="synonym">Conferva siliculosa</name>
    <dbReference type="NCBI Taxonomy" id="2880"/>
    <lineage>
        <taxon>Eukaryota</taxon>
        <taxon>Sar</taxon>
        <taxon>Stramenopiles</taxon>
        <taxon>Ochrophyta</taxon>
        <taxon>PX clade</taxon>
        <taxon>Phaeophyceae</taxon>
        <taxon>Ectocarpales</taxon>
        <taxon>Ectocarpaceae</taxon>
        <taxon>Ectocarpus</taxon>
    </lineage>
</organism>
<accession>D8LQS6</accession>